<feature type="domain" description="FAD/NAD(P)-binding" evidence="6">
    <location>
        <begin position="3"/>
        <end position="161"/>
    </location>
</feature>
<keyword evidence="2" id="KW-0285">Flavoprotein</keyword>
<dbReference type="InterPro" id="IPR036188">
    <property type="entry name" value="FAD/NAD-bd_sf"/>
</dbReference>
<proteinExistence type="predicted"/>
<comment type="cofactor">
    <cofactor evidence="1">
        <name>FAD</name>
        <dbReference type="ChEBI" id="CHEBI:57692"/>
    </cofactor>
</comment>
<dbReference type="SUPFAM" id="SSF51905">
    <property type="entry name" value="FAD/NAD(P)-binding domain"/>
    <property type="match status" value="1"/>
</dbReference>
<dbReference type="PANTHER" id="PTHR42949:SF3">
    <property type="entry name" value="ANAEROBIC GLYCEROL-3-PHOSPHATE DEHYDROGENASE SUBUNIT B"/>
    <property type="match status" value="1"/>
</dbReference>
<name>A0ABV8JEV0_9BACL</name>
<evidence type="ECO:0000256" key="3">
    <source>
        <dbReference type="ARBA" id="ARBA00022827"/>
    </source>
</evidence>
<dbReference type="Gene3D" id="3.50.50.60">
    <property type="entry name" value="FAD/NAD(P)-binding domain"/>
    <property type="match status" value="3"/>
</dbReference>
<dbReference type="RefSeq" id="WP_380705279.1">
    <property type="nucleotide sequence ID" value="NZ_JBHSAP010000015.1"/>
</dbReference>
<comment type="caution">
    <text evidence="7">The sequence shown here is derived from an EMBL/GenBank/DDBJ whole genome shotgun (WGS) entry which is preliminary data.</text>
</comment>
<dbReference type="PANTHER" id="PTHR42949">
    <property type="entry name" value="ANAEROBIC GLYCEROL-3-PHOSPHATE DEHYDROGENASE SUBUNIT B"/>
    <property type="match status" value="1"/>
</dbReference>
<evidence type="ECO:0000259" key="5">
    <source>
        <dbReference type="Pfam" id="PF01134"/>
    </source>
</evidence>
<evidence type="ECO:0000256" key="1">
    <source>
        <dbReference type="ARBA" id="ARBA00001974"/>
    </source>
</evidence>
<dbReference type="PRINTS" id="PR00469">
    <property type="entry name" value="PNDRDTASEII"/>
</dbReference>
<reference evidence="8" key="1">
    <citation type="journal article" date="2019" name="Int. J. Syst. Evol. Microbiol.">
        <title>The Global Catalogue of Microorganisms (GCM) 10K type strain sequencing project: providing services to taxonomists for standard genome sequencing and annotation.</title>
        <authorList>
            <consortium name="The Broad Institute Genomics Platform"/>
            <consortium name="The Broad Institute Genome Sequencing Center for Infectious Disease"/>
            <person name="Wu L."/>
            <person name="Ma J."/>
        </authorList>
    </citation>
    <scope>NUCLEOTIDE SEQUENCE [LARGE SCALE GENOMIC DNA]</scope>
    <source>
        <strain evidence="8">IBRC-M 10813</strain>
    </source>
</reference>
<protein>
    <submittedName>
        <fullName evidence="7">NAD(P)/FAD-dependent oxidoreductase</fullName>
    </submittedName>
</protein>
<feature type="domain" description="MnmG N-terminal" evidence="5">
    <location>
        <begin position="315"/>
        <end position="354"/>
    </location>
</feature>
<evidence type="ECO:0000313" key="7">
    <source>
        <dbReference type="EMBL" id="MFC4077466.1"/>
    </source>
</evidence>
<keyword evidence="8" id="KW-1185">Reference proteome</keyword>
<dbReference type="PRINTS" id="PR00368">
    <property type="entry name" value="FADPNR"/>
</dbReference>
<accession>A0ABV8JEV0</accession>
<dbReference type="InterPro" id="IPR040131">
    <property type="entry name" value="MnmG_N"/>
</dbReference>
<dbReference type="EMBL" id="JBHSAP010000015">
    <property type="protein sequence ID" value="MFC4077466.1"/>
    <property type="molecule type" value="Genomic_DNA"/>
</dbReference>
<dbReference type="Pfam" id="PF07992">
    <property type="entry name" value="Pyr_redox_2"/>
    <property type="match status" value="1"/>
</dbReference>
<evidence type="ECO:0000259" key="6">
    <source>
        <dbReference type="Pfam" id="PF07992"/>
    </source>
</evidence>
<evidence type="ECO:0000313" key="8">
    <source>
        <dbReference type="Proteomes" id="UP001595843"/>
    </source>
</evidence>
<dbReference type="InterPro" id="IPR023753">
    <property type="entry name" value="FAD/NAD-binding_dom"/>
</dbReference>
<dbReference type="InterPro" id="IPR051691">
    <property type="entry name" value="Metab_Enz_Cyan_OpOx_G3PDH"/>
</dbReference>
<keyword evidence="3" id="KW-0274">FAD</keyword>
<organism evidence="7 8">
    <name type="scientific">Salinithrix halophila</name>
    <dbReference type="NCBI Taxonomy" id="1485204"/>
    <lineage>
        <taxon>Bacteria</taxon>
        <taxon>Bacillati</taxon>
        <taxon>Bacillota</taxon>
        <taxon>Bacilli</taxon>
        <taxon>Bacillales</taxon>
        <taxon>Thermoactinomycetaceae</taxon>
        <taxon>Salinithrix</taxon>
    </lineage>
</organism>
<evidence type="ECO:0000256" key="2">
    <source>
        <dbReference type="ARBA" id="ARBA00022630"/>
    </source>
</evidence>
<sequence length="404" mass="43996">MTDVLIIGAGPAGLTAAIACAEHRLNVRVLDEFIKPGGRLLGQLHEEPDGTWWNGMKEAQQLYEKATSLGVRFDCSIPVAHLERINEGWRVHTQKYSIDVPRVLLATGAAESPVPIPGWTLPGVMSIGAAQVMTNVHRVPVGERGLIVGINVLSVAIARELTLAGIGLTGMFLPGINPAVKDAGNPRFIMQSLLRVSHLSPSRWIRWGRYLMNNEPMQSLGLRLYPKSGVKMWGIPIHLRKAVLEIVGDQQVQGVNIADVSPDGTPIPGTEKTLPVDFVCIAGSLYPLVELAAVAGCPFHYASELGGHVPVHNRKMETPLKGLYVAGSITGVEGAKVAMAQGTVAGLSIVDQVNPHETLVKEQLERSLQRVEEERDRALIQFRPHIKKARRGLEHTWNNTPLHM</sequence>
<dbReference type="Proteomes" id="UP001595843">
    <property type="component" value="Unassembled WGS sequence"/>
</dbReference>
<gene>
    <name evidence="7" type="ORF">ACFOUO_11705</name>
</gene>
<keyword evidence="4" id="KW-0560">Oxidoreductase</keyword>
<evidence type="ECO:0000256" key="4">
    <source>
        <dbReference type="ARBA" id="ARBA00023002"/>
    </source>
</evidence>
<dbReference type="Pfam" id="PF01134">
    <property type="entry name" value="GIDA"/>
    <property type="match status" value="1"/>
</dbReference>